<dbReference type="InterPro" id="IPR008454">
    <property type="entry name" value="Collagen-bd_Cna-like_B-typ_dom"/>
</dbReference>
<reference evidence="2" key="1">
    <citation type="submission" date="2020-10" db="EMBL/GenBank/DDBJ databases">
        <authorList>
            <person name="Gilroy R."/>
        </authorList>
    </citation>
    <scope>NUCLEOTIDE SEQUENCE</scope>
    <source>
        <strain evidence="2">ChiGjej2B2-16831</strain>
    </source>
</reference>
<feature type="domain" description="CNA-B" evidence="1">
    <location>
        <begin position="1511"/>
        <end position="1571"/>
    </location>
</feature>
<feature type="non-terminal residue" evidence="2">
    <location>
        <position position="1572"/>
    </location>
</feature>
<evidence type="ECO:0000259" key="1">
    <source>
        <dbReference type="Pfam" id="PF05738"/>
    </source>
</evidence>
<accession>A0A9D1N3Z0</accession>
<dbReference type="Gene3D" id="2.60.40.1140">
    <property type="entry name" value="Collagen-binding surface protein Cna, B-type domain"/>
    <property type="match status" value="3"/>
</dbReference>
<organism evidence="2 3">
    <name type="scientific">Candidatus Aphodomorpha intestinavium</name>
    <dbReference type="NCBI Taxonomy" id="2840672"/>
    <lineage>
        <taxon>Bacteria</taxon>
        <taxon>Bacillati</taxon>
        <taxon>Bacillota</taxon>
        <taxon>Clostridia</taxon>
        <taxon>Eubacteriales</taxon>
        <taxon>Candidatus Aphodomorpha</taxon>
    </lineage>
</organism>
<dbReference type="SUPFAM" id="SSF49478">
    <property type="entry name" value="Cna protein B-type domain"/>
    <property type="match status" value="3"/>
</dbReference>
<name>A0A9D1N3Z0_9FIRM</name>
<comment type="caution">
    <text evidence="2">The sequence shown here is derived from an EMBL/GenBank/DDBJ whole genome shotgun (WGS) entry which is preliminary data.</text>
</comment>
<evidence type="ECO:0000313" key="2">
    <source>
        <dbReference type="EMBL" id="HIU94201.1"/>
    </source>
</evidence>
<proteinExistence type="predicted"/>
<sequence>LDGVADAQATQFTTADGFTVTFQETEPWVAVFSGLPEYSDNGRLYEYALLEQAGTAGYFPWYETAWDEQTGEYTTRIINAPGEGHRIQVQKRWIDGSDTTHRLPVTIAVYSKVDRTVTVGGTEYTYYKDQKLGEAVLRDNVWSALVSIGHLDPATDVYIRELKVGETDVYAAAGAPTADDPYPAHHQFATQYHTYDVTYAAPQQVANDYIYTATNRRLGNVNLTVTKTWLDGGGAWRERLAAALGGGLTLALQLDFANGAEDGFAIDYAAGTVTVGADALPVMDRSGAAKSGALQTLDLTQQQKDYHFFTLPKYDLTGAVVRYTVREVLVDAAGNILPLANAPGGAVAELLAEYAVAYGEPVYRPFYDGAGSALDIDTHDASIVNRLQDEKTVSWDKVWKDAYADGNGKRPDIYLDIYRTVHTDRQIDPEAELYRSNYQVYTSDEGWTASLSVPQYDPEGYEYFYYAVERTLALSEDFDYAPAEYSLHGTAIGTVNDGEGAAGAPGGPANKLEVSDSGVWALVEGGTFTNRLVGTVAIQGQKLWANLPASYPADDLPAATFVLMQKVQGAPDDTAIEAARVTIEKWADAMVNGSYIFRLEYEGGNVNAVENGAMSVQPETAGAPRLPKYDDDGNLYEYSALELVDFKGEAPHVGDVFNEPVAFNTYLIVNGYHGAAEDTVLAVKKLLVLPAGADGSASAYPAVTLELTRSYTSYAAGPAGTPVQDAAFSERLSWSASQVKADYEAALAAGAGPADPLAHTFVFEDLPRYAPNGSAYAYTVTEVRDELGGFETWAAAGDRDWGTIVDPTNAGASVSGLSPEAAAGGQAPRVQATLANHRQQTPPTIELTGRKIWQDYDDAFDYRPDELVLSVSRRANSQSGMDNAIAPQPLTAGKDYDIRYDTTGEENAWTYTITGPHGARLEQYAPNGMPWIYIIEETTVPEPYAVTPAGGRVERSANLQSGGTLTLPNLTNSIETRAAFRKQWRYVDENGTEQTIRYDPLGLRMRVTFALQVQEAGGAWQDAAAYFAGALNAAQYAALFDGYHFESTLGGADGFAANDRRWDQAGYFEGLPTHIVTDGRTAALAYRVVESVVYYGSAAFHMTVNDAGDYTVHNGAAGTPFAAVRLEEQDGVFVTVNVLESTGLIVEKRWEDDHDDAYGTRPGDGAGGWRVDVAVQMSTQEGVWELVSYHGSDGSLQPLVLTLTGGAGDGSARARVSGMPVMNTEGKRCSYRVRELVPGWDEDGVIDGDELVEPGGRFHEAYEVSYASQGTLHTVTNDMEPRVDRYAMKRYSPGTAEAEKTSVTLVLEYLAENGKWTALSTVVLNGEADADPVPSGEAEAWLAAWTDLPARMPGSDLTGGDGKTLYRVREEADDGFVLVGEEQGTHGGWPLVTFTNMPVTSLTVEKTWYTDAPLGQRRAVFTLYRSTVPGDYAADGARIVRDDAGAPVTVTLTGNDSHTFEDLPRYDEQGRALYYYALESGPAGYETGLTHGGSAAEGFWSRAVNIQLVEVAGVKTWDDADDQDGKRPERITIRLYAGGQQIDSRIVTPDPDDGTWRYAFTGLPGYEPDGTK</sequence>
<dbReference type="CDD" id="cd00222">
    <property type="entry name" value="CollagenBindB"/>
    <property type="match status" value="1"/>
</dbReference>
<feature type="non-terminal residue" evidence="2">
    <location>
        <position position="1"/>
    </location>
</feature>
<feature type="domain" description="CNA-B" evidence="1">
    <location>
        <begin position="1439"/>
        <end position="1489"/>
    </location>
</feature>
<reference evidence="2" key="2">
    <citation type="journal article" date="2021" name="PeerJ">
        <title>Extensive microbial diversity within the chicken gut microbiome revealed by metagenomics and culture.</title>
        <authorList>
            <person name="Gilroy R."/>
            <person name="Ravi A."/>
            <person name="Getino M."/>
            <person name="Pursley I."/>
            <person name="Horton D.L."/>
            <person name="Alikhan N.F."/>
            <person name="Baker D."/>
            <person name="Gharbi K."/>
            <person name="Hall N."/>
            <person name="Watson M."/>
            <person name="Adriaenssens E.M."/>
            <person name="Foster-Nyarko E."/>
            <person name="Jarju S."/>
            <person name="Secka A."/>
            <person name="Antonio M."/>
            <person name="Oren A."/>
            <person name="Chaudhuri R.R."/>
            <person name="La Ragione R."/>
            <person name="Hildebrand F."/>
            <person name="Pallen M.J."/>
        </authorList>
    </citation>
    <scope>NUCLEOTIDE SEQUENCE</scope>
    <source>
        <strain evidence="2">ChiGjej2B2-16831</strain>
    </source>
</reference>
<dbReference type="EMBL" id="DVNZ01000111">
    <property type="protein sequence ID" value="HIU94201.1"/>
    <property type="molecule type" value="Genomic_DNA"/>
</dbReference>
<dbReference type="Pfam" id="PF05738">
    <property type="entry name" value="Cna_B"/>
    <property type="match status" value="2"/>
</dbReference>
<dbReference type="Proteomes" id="UP000824128">
    <property type="component" value="Unassembled WGS sequence"/>
</dbReference>
<evidence type="ECO:0000313" key="3">
    <source>
        <dbReference type="Proteomes" id="UP000824128"/>
    </source>
</evidence>
<protein>
    <submittedName>
        <fullName evidence="2">Cna B-type domain-containing protein</fullName>
    </submittedName>
</protein>
<gene>
    <name evidence="2" type="ORF">IAD24_03495</name>
</gene>